<gene>
    <name evidence="1" type="ORF">EKG83_32505</name>
</gene>
<accession>A0A5Q0H6F0</accession>
<evidence type="ECO:0000313" key="2">
    <source>
        <dbReference type="Proteomes" id="UP000325787"/>
    </source>
</evidence>
<evidence type="ECO:0000313" key="1">
    <source>
        <dbReference type="EMBL" id="QFZ21485.1"/>
    </source>
</evidence>
<dbReference type="InterPro" id="IPR006311">
    <property type="entry name" value="TAT_signal"/>
</dbReference>
<dbReference type="KEGG" id="ssyi:EKG83_32505"/>
<dbReference type="Proteomes" id="UP000325787">
    <property type="component" value="Chromosome"/>
</dbReference>
<keyword evidence="2" id="KW-1185">Reference proteome</keyword>
<dbReference type="AlphaFoldDB" id="A0A5Q0H6F0"/>
<proteinExistence type="predicted"/>
<dbReference type="EMBL" id="CP034550">
    <property type="protein sequence ID" value="QFZ21485.1"/>
    <property type="molecule type" value="Genomic_DNA"/>
</dbReference>
<evidence type="ECO:0008006" key="3">
    <source>
        <dbReference type="Google" id="ProtNLM"/>
    </source>
</evidence>
<dbReference type="OrthoDB" id="3631190at2"/>
<dbReference type="PROSITE" id="PS51318">
    <property type="entry name" value="TAT"/>
    <property type="match status" value="1"/>
</dbReference>
<name>A0A5Q0H6F0_SACSY</name>
<reference evidence="2" key="1">
    <citation type="journal article" date="2021" name="Curr. Microbiol.">
        <title>Complete genome of nocamycin-producing strain Saccharothrix syringae NRRL B-16468 reveals the biosynthetic potential for secondary metabolites.</title>
        <authorList>
            <person name="Mo X."/>
            <person name="Yang S."/>
        </authorList>
    </citation>
    <scope>NUCLEOTIDE SEQUENCE [LARGE SCALE GENOMIC DNA]</scope>
    <source>
        <strain evidence="2">ATCC 51364 / DSM 43886 / JCM 6844 / KCTC 9398 / NBRC 14523 / NRRL B-16468 / INA 2240</strain>
    </source>
</reference>
<dbReference type="RefSeq" id="WP_033435582.1">
    <property type="nucleotide sequence ID" value="NZ_CP034550.1"/>
</dbReference>
<protein>
    <recommendedName>
        <fullName evidence="3">M15 family peptidase</fullName>
    </recommendedName>
</protein>
<sequence>MTGVSRRAVLAGGAGAVLWVGAGRAEAARWTGRRSANGWPVLDEVPVHRIEGSDVDVPLRGGDVAAVLLHVARRFHYEIDALRAGEVVGHTRDREVAAPYESNHLSGTAIAIRPRAYPVGVAGGLFPHELAVVHAVVAELDHAVAWGGDEGTPKEGHFHIAVPPNRLAAVAARVRAWDAAPGRGAGAVFAGPG</sequence>
<organism evidence="1 2">
    <name type="scientific">Saccharothrix syringae</name>
    <name type="common">Nocardiopsis syringae</name>
    <dbReference type="NCBI Taxonomy" id="103733"/>
    <lineage>
        <taxon>Bacteria</taxon>
        <taxon>Bacillati</taxon>
        <taxon>Actinomycetota</taxon>
        <taxon>Actinomycetes</taxon>
        <taxon>Pseudonocardiales</taxon>
        <taxon>Pseudonocardiaceae</taxon>
        <taxon>Saccharothrix</taxon>
    </lineage>
</organism>